<dbReference type="PROSITE" id="PS51421">
    <property type="entry name" value="RAS"/>
    <property type="match status" value="1"/>
</dbReference>
<evidence type="ECO:0000256" key="1">
    <source>
        <dbReference type="ARBA" id="ARBA00008344"/>
    </source>
</evidence>
<dbReference type="Gene3D" id="3.40.50.300">
    <property type="entry name" value="P-loop containing nucleotide triphosphate hydrolases"/>
    <property type="match status" value="1"/>
</dbReference>
<dbReference type="PANTHER" id="PTHR45704">
    <property type="entry name" value="RAS-LIKE FAMILY MEMBER 11"/>
    <property type="match status" value="1"/>
</dbReference>
<dbReference type="OrthoDB" id="18798at2759"/>
<evidence type="ECO:0000256" key="3">
    <source>
        <dbReference type="ARBA" id="ARBA00022801"/>
    </source>
</evidence>
<comment type="similarity">
    <text evidence="1">Belongs to the small GTPase superfamily. Ras family.</text>
</comment>
<dbReference type="GO" id="GO:0005525">
    <property type="term" value="F:GTP binding"/>
    <property type="evidence" value="ECO:0007669"/>
    <property type="project" value="InterPro"/>
</dbReference>
<dbReference type="Proteomes" id="UP000663879">
    <property type="component" value="Unassembled WGS sequence"/>
</dbReference>
<organism evidence="5 6">
    <name type="scientific">Brachionus calyciflorus</name>
    <dbReference type="NCBI Taxonomy" id="104777"/>
    <lineage>
        <taxon>Eukaryota</taxon>
        <taxon>Metazoa</taxon>
        <taxon>Spiralia</taxon>
        <taxon>Gnathifera</taxon>
        <taxon>Rotifera</taxon>
        <taxon>Eurotatoria</taxon>
        <taxon>Monogononta</taxon>
        <taxon>Pseudotrocha</taxon>
        <taxon>Ploima</taxon>
        <taxon>Brachionidae</taxon>
        <taxon>Brachionus</taxon>
    </lineage>
</organism>
<name>A0A813M3M7_9BILA</name>
<dbReference type="InterPro" id="IPR027417">
    <property type="entry name" value="P-loop_NTPase"/>
</dbReference>
<evidence type="ECO:0000256" key="2">
    <source>
        <dbReference type="ARBA" id="ARBA00011984"/>
    </source>
</evidence>
<dbReference type="InterPro" id="IPR051065">
    <property type="entry name" value="Ras-related_GTPase"/>
</dbReference>
<evidence type="ECO:0000256" key="4">
    <source>
        <dbReference type="ARBA" id="ARBA00048098"/>
    </source>
</evidence>
<keyword evidence="6" id="KW-1185">Reference proteome</keyword>
<protein>
    <recommendedName>
        <fullName evidence="2">small monomeric GTPase</fullName>
        <ecNumber evidence="2">3.6.5.2</ecNumber>
    </recommendedName>
</protein>
<dbReference type="SMART" id="SM00175">
    <property type="entry name" value="RAB"/>
    <property type="match status" value="1"/>
</dbReference>
<dbReference type="PROSITE" id="PS51419">
    <property type="entry name" value="RAB"/>
    <property type="match status" value="1"/>
</dbReference>
<comment type="caution">
    <text evidence="5">The sequence shown here is derived from an EMBL/GenBank/DDBJ whole genome shotgun (WGS) entry which is preliminary data.</text>
</comment>
<dbReference type="AlphaFoldDB" id="A0A813M3M7"/>
<dbReference type="InterPro" id="IPR001806">
    <property type="entry name" value="Small_GTPase"/>
</dbReference>
<proteinExistence type="inferred from homology"/>
<gene>
    <name evidence="5" type="ORF">OXX778_LOCUS283</name>
</gene>
<dbReference type="EMBL" id="CAJNOC010000012">
    <property type="protein sequence ID" value="CAF0705637.1"/>
    <property type="molecule type" value="Genomic_DNA"/>
</dbReference>
<dbReference type="Pfam" id="PF00071">
    <property type="entry name" value="Ras"/>
    <property type="match status" value="1"/>
</dbReference>
<comment type="catalytic activity">
    <reaction evidence="4">
        <text>GTP + H2O = GDP + phosphate + H(+)</text>
        <dbReference type="Rhea" id="RHEA:19669"/>
        <dbReference type="ChEBI" id="CHEBI:15377"/>
        <dbReference type="ChEBI" id="CHEBI:15378"/>
        <dbReference type="ChEBI" id="CHEBI:37565"/>
        <dbReference type="ChEBI" id="CHEBI:43474"/>
        <dbReference type="ChEBI" id="CHEBI:58189"/>
        <dbReference type="EC" id="3.6.5.2"/>
    </reaction>
</comment>
<evidence type="ECO:0000313" key="6">
    <source>
        <dbReference type="Proteomes" id="UP000663879"/>
    </source>
</evidence>
<dbReference type="PRINTS" id="PR00449">
    <property type="entry name" value="RASTRNSFRMNG"/>
</dbReference>
<dbReference type="SMART" id="SM00173">
    <property type="entry name" value="RAS"/>
    <property type="match status" value="1"/>
</dbReference>
<dbReference type="SUPFAM" id="SSF52540">
    <property type="entry name" value="P-loop containing nucleoside triphosphate hydrolases"/>
    <property type="match status" value="1"/>
</dbReference>
<accession>A0A813M3M7</accession>
<evidence type="ECO:0000313" key="5">
    <source>
        <dbReference type="EMBL" id="CAF0705637.1"/>
    </source>
</evidence>
<sequence>MSNKNKLNLLKNCSNSTKEEVCISLVGPVGCGKSSLVVKYLTRRFIGEYDPFYEGCWTKIENIDNVDMNVQIMDTYDKRKNLDKIYKWSDIMILVYSIIDKESFVTIQEYIENINEIIRINHDETISDKNFTKIVLLGNKIDMERYRQVNKNDVENLIRKYNYNTVKKISDSTNTIINDVNMVNNTTSLNLIHVESTSCEEYDIVQNLFHRLIRETKREKELFQNMNQSKDESNLIISKISKSKFTKSRAKSPKANANNIIPIESNINSLSTSPPFHSNSFLDSSFNLNQSSSIPTSNSFSNTSSSQFSSTGTNNNSFTLNNSIFNRDNAGASNSKKNSSKFPFFNKILNKS</sequence>
<dbReference type="EC" id="3.6.5.2" evidence="2"/>
<dbReference type="GO" id="GO:0003925">
    <property type="term" value="F:G protein activity"/>
    <property type="evidence" value="ECO:0007669"/>
    <property type="project" value="UniProtKB-EC"/>
</dbReference>
<reference evidence="5" key="1">
    <citation type="submission" date="2021-02" db="EMBL/GenBank/DDBJ databases">
        <authorList>
            <person name="Nowell W R."/>
        </authorList>
    </citation>
    <scope>NUCLEOTIDE SEQUENCE</scope>
    <source>
        <strain evidence="5">Ploen Becks lab</strain>
    </source>
</reference>
<keyword evidence="3" id="KW-0378">Hydrolase</keyword>